<evidence type="ECO:0008006" key="4">
    <source>
        <dbReference type="Google" id="ProtNLM"/>
    </source>
</evidence>
<keyword evidence="3" id="KW-1185">Reference proteome</keyword>
<gene>
    <name evidence="2" type="primary">A02g503970.1_BraROA</name>
    <name evidence="2" type="ORF">IGI04_006290</name>
</gene>
<evidence type="ECO:0000256" key="1">
    <source>
        <dbReference type="SAM" id="MobiDB-lite"/>
    </source>
</evidence>
<feature type="region of interest" description="Disordered" evidence="1">
    <location>
        <begin position="1"/>
        <end position="26"/>
    </location>
</feature>
<evidence type="ECO:0000313" key="3">
    <source>
        <dbReference type="Proteomes" id="UP000823674"/>
    </source>
</evidence>
<dbReference type="EMBL" id="JADBGQ010000002">
    <property type="protein sequence ID" value="KAG5409971.1"/>
    <property type="molecule type" value="Genomic_DNA"/>
</dbReference>
<dbReference type="Proteomes" id="UP000823674">
    <property type="component" value="Chromosome A02"/>
</dbReference>
<dbReference type="PANTHER" id="PTHR47074:SF11">
    <property type="entry name" value="REVERSE TRANSCRIPTASE-LIKE PROTEIN"/>
    <property type="match status" value="1"/>
</dbReference>
<reference evidence="2 3" key="1">
    <citation type="submission" date="2021-03" db="EMBL/GenBank/DDBJ databases">
        <authorList>
            <person name="King G.J."/>
            <person name="Bancroft I."/>
            <person name="Baten A."/>
            <person name="Bloomfield J."/>
            <person name="Borpatragohain P."/>
            <person name="He Z."/>
            <person name="Irish N."/>
            <person name="Irwin J."/>
            <person name="Liu K."/>
            <person name="Mauleon R.P."/>
            <person name="Moore J."/>
            <person name="Morris R."/>
            <person name="Ostergaard L."/>
            <person name="Wang B."/>
            <person name="Wells R."/>
        </authorList>
    </citation>
    <scope>NUCLEOTIDE SEQUENCE [LARGE SCALE GENOMIC DNA]</scope>
    <source>
        <strain evidence="2">R-o-18</strain>
        <tissue evidence="2">Leaf</tissue>
    </source>
</reference>
<proteinExistence type="predicted"/>
<accession>A0ABQ7NIJ4</accession>
<feature type="compositionally biased region" description="Polar residues" evidence="1">
    <location>
        <begin position="14"/>
        <end position="26"/>
    </location>
</feature>
<organism evidence="2 3">
    <name type="scientific">Brassica rapa subsp. trilocularis</name>
    <dbReference type="NCBI Taxonomy" id="1813537"/>
    <lineage>
        <taxon>Eukaryota</taxon>
        <taxon>Viridiplantae</taxon>
        <taxon>Streptophyta</taxon>
        <taxon>Embryophyta</taxon>
        <taxon>Tracheophyta</taxon>
        <taxon>Spermatophyta</taxon>
        <taxon>Magnoliopsida</taxon>
        <taxon>eudicotyledons</taxon>
        <taxon>Gunneridae</taxon>
        <taxon>Pentapetalae</taxon>
        <taxon>rosids</taxon>
        <taxon>malvids</taxon>
        <taxon>Brassicales</taxon>
        <taxon>Brassicaceae</taxon>
        <taxon>Brassiceae</taxon>
        <taxon>Brassica</taxon>
    </lineage>
</organism>
<dbReference type="InterPro" id="IPR052929">
    <property type="entry name" value="RNase_H-like_EbsB-rel"/>
</dbReference>
<dbReference type="PANTHER" id="PTHR47074">
    <property type="entry name" value="BNAC02G40300D PROTEIN"/>
    <property type="match status" value="1"/>
</dbReference>
<sequence length="161" mass="16853">MARTGTVNGHIPGTSPSTSVASEIPTQWSKPPRGFLKCNIGSAWSPTSLTGGGGWIIRDSAAAARDLRLKKIMFEFSSSQAAQALGNPLVTASSYQACHDVLRNIFSTANSTLSSVPDSCNSATTAIATSATNIWFHQSYIASNGPQWLAPLLAEEAVGLV</sequence>
<name>A0ABQ7NIJ4_BRACM</name>
<comment type="caution">
    <text evidence="2">The sequence shown here is derived from an EMBL/GenBank/DDBJ whole genome shotgun (WGS) entry which is preliminary data.</text>
</comment>
<protein>
    <recommendedName>
        <fullName evidence="4">Pectinesterase inhibitor domain-containing protein</fullName>
    </recommendedName>
</protein>
<evidence type="ECO:0000313" key="2">
    <source>
        <dbReference type="EMBL" id="KAG5409971.1"/>
    </source>
</evidence>